<evidence type="ECO:0000313" key="10">
    <source>
        <dbReference type="EMBL" id="VAW15496.1"/>
    </source>
</evidence>
<dbReference type="SUPFAM" id="SSF56317">
    <property type="entry name" value="Carbon-nitrogen hydrolase"/>
    <property type="match status" value="1"/>
</dbReference>
<dbReference type="GO" id="GO:0042158">
    <property type="term" value="P:lipoprotein biosynthetic process"/>
    <property type="evidence" value="ECO:0007669"/>
    <property type="project" value="InterPro"/>
</dbReference>
<accession>A0A3B0U7V2</accession>
<dbReference type="Gene3D" id="3.60.110.10">
    <property type="entry name" value="Carbon-nitrogen hydrolase"/>
    <property type="match status" value="1"/>
</dbReference>
<dbReference type="PROSITE" id="PS50263">
    <property type="entry name" value="CN_HYDROLASE"/>
    <property type="match status" value="1"/>
</dbReference>
<comment type="subcellular location">
    <subcellularLocation>
        <location evidence="1">Cell membrane</location>
        <topology evidence="1">Multi-pass membrane protein</topology>
    </subcellularLocation>
</comment>
<feature type="domain" description="CN hydrolase" evidence="9">
    <location>
        <begin position="257"/>
        <end position="522"/>
    </location>
</feature>
<evidence type="ECO:0000256" key="1">
    <source>
        <dbReference type="ARBA" id="ARBA00004651"/>
    </source>
</evidence>
<dbReference type="GO" id="GO:0005886">
    <property type="term" value="C:plasma membrane"/>
    <property type="evidence" value="ECO:0007669"/>
    <property type="project" value="UniProtKB-SubCell"/>
</dbReference>
<evidence type="ECO:0000256" key="3">
    <source>
        <dbReference type="ARBA" id="ARBA00022679"/>
    </source>
</evidence>
<feature type="transmembrane region" description="Helical" evidence="8">
    <location>
        <begin position="73"/>
        <end position="98"/>
    </location>
</feature>
<dbReference type="CDD" id="cd07571">
    <property type="entry name" value="ALP_N-acyl_transferase"/>
    <property type="match status" value="1"/>
</dbReference>
<evidence type="ECO:0000256" key="7">
    <source>
        <dbReference type="ARBA" id="ARBA00023315"/>
    </source>
</evidence>
<keyword evidence="2" id="KW-1003">Cell membrane</keyword>
<dbReference type="NCBIfam" id="TIGR00546">
    <property type="entry name" value="lnt"/>
    <property type="match status" value="1"/>
</dbReference>
<feature type="transmembrane region" description="Helical" evidence="8">
    <location>
        <begin position="532"/>
        <end position="550"/>
    </location>
</feature>
<keyword evidence="7 10" id="KW-0012">Acyltransferase</keyword>
<keyword evidence="3 10" id="KW-0808">Transferase</keyword>
<dbReference type="PANTHER" id="PTHR38686">
    <property type="entry name" value="APOLIPOPROTEIN N-ACYLTRANSFERASE"/>
    <property type="match status" value="1"/>
</dbReference>
<dbReference type="EMBL" id="UOEM01000085">
    <property type="protein sequence ID" value="VAW15496.1"/>
    <property type="molecule type" value="Genomic_DNA"/>
</dbReference>
<dbReference type="InterPro" id="IPR045378">
    <property type="entry name" value="LNT_N"/>
</dbReference>
<dbReference type="Pfam" id="PF20154">
    <property type="entry name" value="LNT_N"/>
    <property type="match status" value="1"/>
</dbReference>
<keyword evidence="6 8" id="KW-0472">Membrane</keyword>
<evidence type="ECO:0000256" key="6">
    <source>
        <dbReference type="ARBA" id="ARBA00023136"/>
    </source>
</evidence>
<dbReference type="InterPro" id="IPR003010">
    <property type="entry name" value="C-N_Hydrolase"/>
</dbReference>
<keyword evidence="10" id="KW-0449">Lipoprotein</keyword>
<dbReference type="PANTHER" id="PTHR38686:SF1">
    <property type="entry name" value="APOLIPOPROTEIN N-ACYLTRANSFERASE"/>
    <property type="match status" value="1"/>
</dbReference>
<evidence type="ECO:0000256" key="5">
    <source>
        <dbReference type="ARBA" id="ARBA00022989"/>
    </source>
</evidence>
<evidence type="ECO:0000256" key="2">
    <source>
        <dbReference type="ARBA" id="ARBA00022475"/>
    </source>
</evidence>
<sequence>MIWLRRFIAAITVSWGWRRLVISALAGGFAALALAPLFFLPALFVSFPILVWLLDGVTEPGPGEKRLGVYVQAFGIGWAFGFGYFLAGLYWVGFAFLVDAADFAWMLPFVAVALPGGLAIFTGLATVIARALGGALGASGTGQGAGRCLVLAASWTAVELARGSVLTGFAWNRLGQALAGSDALMQGAAFVGDLGLTFFLVAVAAAPATLADREGPMRGWRAPAGALIALGALWVAGDYRISLATDASVEGVRLRLVQPAIGQKEKWLPANRSRIIAEYLELSDAATSPETMGIEGVSYLVWPETALPLLLQREPQVVAAIAALLPANTILLTGGVRAEPRPGANSRGRNNVYNAVLAIDGEGRFVDRYDKRRLVPFGEFLPFQDLLERWGINQLTRLPGGFTAGTGKRLMRVGGGPAFAPLICYEIIFSGDVAPAEGQGEGQGEGEGRPGWILNLTNDAWFGDSAGPYQHLAQARLRAVEEGLPVVRAANTGVSAVIDPFGRIVDQLDLNQRGALDSALPLALNETIYVKFRAIPTIILIVFIFIIRLWRNFTTPNL</sequence>
<keyword evidence="4 8" id="KW-0812">Transmembrane</keyword>
<dbReference type="AlphaFoldDB" id="A0A3B0U7V2"/>
<gene>
    <name evidence="10" type="ORF">MNBD_ALPHA09-1318</name>
</gene>
<evidence type="ECO:0000256" key="8">
    <source>
        <dbReference type="SAM" id="Phobius"/>
    </source>
</evidence>
<name>A0A3B0U7V2_9ZZZZ</name>
<dbReference type="InterPro" id="IPR004563">
    <property type="entry name" value="Apolipo_AcylTrfase"/>
</dbReference>
<feature type="transmembrane region" description="Helical" evidence="8">
    <location>
        <begin position="105"/>
        <end position="129"/>
    </location>
</feature>
<feature type="transmembrane region" description="Helical" evidence="8">
    <location>
        <begin position="183"/>
        <end position="208"/>
    </location>
</feature>
<evidence type="ECO:0000256" key="4">
    <source>
        <dbReference type="ARBA" id="ARBA00022692"/>
    </source>
</evidence>
<feature type="transmembrane region" description="Helical" evidence="8">
    <location>
        <begin position="20"/>
        <end position="53"/>
    </location>
</feature>
<dbReference type="GO" id="GO:0016410">
    <property type="term" value="F:N-acyltransferase activity"/>
    <property type="evidence" value="ECO:0007669"/>
    <property type="project" value="InterPro"/>
</dbReference>
<reference evidence="10" key="1">
    <citation type="submission" date="2018-06" db="EMBL/GenBank/DDBJ databases">
        <authorList>
            <person name="Zhirakovskaya E."/>
        </authorList>
    </citation>
    <scope>NUCLEOTIDE SEQUENCE</scope>
</reference>
<dbReference type="HAMAP" id="MF_01148">
    <property type="entry name" value="Lnt"/>
    <property type="match status" value="1"/>
</dbReference>
<evidence type="ECO:0000259" key="9">
    <source>
        <dbReference type="PROSITE" id="PS50263"/>
    </source>
</evidence>
<keyword evidence="5 8" id="KW-1133">Transmembrane helix</keyword>
<proteinExistence type="inferred from homology"/>
<organism evidence="10">
    <name type="scientific">hydrothermal vent metagenome</name>
    <dbReference type="NCBI Taxonomy" id="652676"/>
    <lineage>
        <taxon>unclassified sequences</taxon>
        <taxon>metagenomes</taxon>
        <taxon>ecological metagenomes</taxon>
    </lineage>
</organism>
<dbReference type="InterPro" id="IPR036526">
    <property type="entry name" value="C-N_Hydrolase_sf"/>
</dbReference>
<protein>
    <submittedName>
        <fullName evidence="10">Apolipoprotein N-acyltransferase / Copper homeostasis protein CutE</fullName>
    </submittedName>
</protein>
<dbReference type="Pfam" id="PF00795">
    <property type="entry name" value="CN_hydrolase"/>
    <property type="match status" value="1"/>
</dbReference>